<dbReference type="Gene3D" id="1.10.510.10">
    <property type="entry name" value="Transferase(Phosphotransferase) domain 1"/>
    <property type="match status" value="1"/>
</dbReference>
<protein>
    <recommendedName>
        <fullName evidence="1">Protein kinase domain-containing protein</fullName>
    </recommendedName>
</protein>
<dbReference type="InterPro" id="IPR011009">
    <property type="entry name" value="Kinase-like_dom_sf"/>
</dbReference>
<organism evidence="2 3">
    <name type="scientific">Aspergillus phoenicis ATCC 13157</name>
    <dbReference type="NCBI Taxonomy" id="1353007"/>
    <lineage>
        <taxon>Eukaryota</taxon>
        <taxon>Fungi</taxon>
        <taxon>Dikarya</taxon>
        <taxon>Ascomycota</taxon>
        <taxon>Pezizomycotina</taxon>
        <taxon>Eurotiomycetes</taxon>
        <taxon>Eurotiomycetidae</taxon>
        <taxon>Eurotiales</taxon>
        <taxon>Aspergillaceae</taxon>
        <taxon>Aspergillus</taxon>
    </lineage>
</organism>
<reference evidence="2 3" key="1">
    <citation type="submission" date="2018-07" db="EMBL/GenBank/DDBJ databases">
        <title>Section-level genome sequencing of Aspergillus section Nigri to investigate inter- and intra-species variation.</title>
        <authorList>
            <consortium name="DOE Joint Genome Institute"/>
            <person name="Vesth T.C."/>
            <person name="Nybo J.L."/>
            <person name="Theobald S."/>
            <person name="Frisvad J.C."/>
            <person name="Larsen T.O."/>
            <person name="Nielsen K.F."/>
            <person name="Hoof J.B."/>
            <person name="Brandl J."/>
            <person name="Salamov A."/>
            <person name="Riley R."/>
            <person name="Gladden J.M."/>
            <person name="Phatale P."/>
            <person name="Nielsen M.T."/>
            <person name="Lyhne E.K."/>
            <person name="Kogle M.E."/>
            <person name="Strasser K."/>
            <person name="McDonnell E."/>
            <person name="Barry K."/>
            <person name="Clum A."/>
            <person name="Chen C."/>
            <person name="Nolan M."/>
            <person name="Sandor L."/>
            <person name="Kuo A."/>
            <person name="Lipzen A."/>
            <person name="Hainaut M."/>
            <person name="Drula E."/>
            <person name="Tsang A."/>
            <person name="Magnuson J.K."/>
            <person name="Henrissat B."/>
            <person name="Wiebenga A."/>
            <person name="Simmons B.A."/>
            <person name="Makela M.R."/>
            <person name="De vries R.P."/>
            <person name="Grigoriev I.V."/>
            <person name="Mortensen U.H."/>
            <person name="Baker S.E."/>
            <person name="Andersen M.R."/>
        </authorList>
    </citation>
    <scope>NUCLEOTIDE SEQUENCE [LARGE SCALE GENOMIC DNA]</scope>
    <source>
        <strain evidence="2 3">ATCC 13157</strain>
    </source>
</reference>
<evidence type="ECO:0000313" key="2">
    <source>
        <dbReference type="EMBL" id="RDK42405.1"/>
    </source>
</evidence>
<evidence type="ECO:0000313" key="3">
    <source>
        <dbReference type="Proteomes" id="UP000254937"/>
    </source>
</evidence>
<dbReference type="PANTHER" id="PTHR24359">
    <property type="entry name" value="SERINE/THREONINE-PROTEIN KINASE SBK1"/>
    <property type="match status" value="1"/>
</dbReference>
<name>A0A370PJN5_ASPPH</name>
<dbReference type="PANTHER" id="PTHR24359:SF1">
    <property type="entry name" value="INHIBITOR OF NUCLEAR FACTOR KAPPA-B KINASE EPSILON SUBUNIT HOMOLOG 1-RELATED"/>
    <property type="match status" value="1"/>
</dbReference>
<dbReference type="GO" id="GO:0004674">
    <property type="term" value="F:protein serine/threonine kinase activity"/>
    <property type="evidence" value="ECO:0007669"/>
    <property type="project" value="TreeGrafter"/>
</dbReference>
<accession>A0A370PJN5</accession>
<dbReference type="GO" id="GO:0005524">
    <property type="term" value="F:ATP binding"/>
    <property type="evidence" value="ECO:0007669"/>
    <property type="project" value="InterPro"/>
</dbReference>
<sequence>MSYPVMDTQRRFPNVHWIWAGGISFVYEVHPRIVVKVPKTGEYEKEQFHREIKIYEIFSQHSPCCSMVQCYFHTEKGIFLEYMRDGSLSSRIQNNQVKDQQTMIVTDVKKLEPLLLRKKWMNDLARAVAFLESLGLAHGDLRPENVLLDRDRLKLSDFDYTAKIGEDFEACVAPYGRLLNKDEEHYGRPGTSGFLGSRTELFALGSLYYLINYGFEVYGDRSLTEDPNDHGPKLVELLQNKEYPKLDSDPLIDDIISKCWHNDYATVAELAAHTDMLLHEGAYREDSTEDTAPSNIGWGVAMAVGRIIHGLWRSLAKWGWLSNGDSCEVRNQDHSSEDYLSKNATCKDLVRCGLLDLLSSGEPEQLGFQVEWYRHSD</sequence>
<gene>
    <name evidence="2" type="ORF">M752DRAFT_335974</name>
</gene>
<dbReference type="InterPro" id="IPR000719">
    <property type="entry name" value="Prot_kinase_dom"/>
</dbReference>
<dbReference type="Proteomes" id="UP000254937">
    <property type="component" value="Unassembled WGS sequence"/>
</dbReference>
<dbReference type="EMBL" id="KZ851853">
    <property type="protein sequence ID" value="RDK42405.1"/>
    <property type="molecule type" value="Genomic_DNA"/>
</dbReference>
<dbReference type="SUPFAM" id="SSF56112">
    <property type="entry name" value="Protein kinase-like (PK-like)"/>
    <property type="match status" value="1"/>
</dbReference>
<dbReference type="AlphaFoldDB" id="A0A370PJN5"/>
<dbReference type="Pfam" id="PF00069">
    <property type="entry name" value="Pkinase"/>
    <property type="match status" value="1"/>
</dbReference>
<proteinExistence type="predicted"/>
<evidence type="ECO:0000259" key="1">
    <source>
        <dbReference type="PROSITE" id="PS50011"/>
    </source>
</evidence>
<dbReference type="PROSITE" id="PS50011">
    <property type="entry name" value="PROTEIN_KINASE_DOM"/>
    <property type="match status" value="1"/>
</dbReference>
<feature type="domain" description="Protein kinase" evidence="1">
    <location>
        <begin position="12"/>
        <end position="282"/>
    </location>
</feature>
<keyword evidence="3" id="KW-1185">Reference proteome</keyword>